<organism evidence="2 3">
    <name type="scientific">Hyphomicrobium nitrativorans NL23</name>
    <dbReference type="NCBI Taxonomy" id="1029756"/>
    <lineage>
        <taxon>Bacteria</taxon>
        <taxon>Pseudomonadati</taxon>
        <taxon>Pseudomonadota</taxon>
        <taxon>Alphaproteobacteria</taxon>
        <taxon>Hyphomicrobiales</taxon>
        <taxon>Hyphomicrobiaceae</taxon>
        <taxon>Hyphomicrobium</taxon>
    </lineage>
</organism>
<dbReference type="AlphaFoldDB" id="V5SHD8"/>
<dbReference type="HOGENOM" id="CLU_037612_5_5_5"/>
<dbReference type="Proteomes" id="UP000018542">
    <property type="component" value="Chromosome"/>
</dbReference>
<dbReference type="InterPro" id="IPR050678">
    <property type="entry name" value="DNA_Partitioning_ATPase"/>
</dbReference>
<dbReference type="PIRSF" id="PIRSF009320">
    <property type="entry name" value="Nuc_binding_HP_1000"/>
    <property type="match status" value="1"/>
</dbReference>
<dbReference type="STRING" id="1029756.W911_04675"/>
<dbReference type="PANTHER" id="PTHR13696:SF99">
    <property type="entry name" value="COBYRINIC ACID AC-DIAMIDE SYNTHASE"/>
    <property type="match status" value="1"/>
</dbReference>
<proteinExistence type="predicted"/>
<evidence type="ECO:0000259" key="1">
    <source>
        <dbReference type="Pfam" id="PF01656"/>
    </source>
</evidence>
<feature type="domain" description="CobQ/CobB/MinD/ParA nucleotide binding" evidence="1">
    <location>
        <begin position="3"/>
        <end position="177"/>
    </location>
</feature>
<sequence>MIISFASSKGGVGKSTTAASVAAGLALAGANVQVIDLDQAQALSRWSRKVSIPGLTIDAVAREEFTGYFLELFTGTPPDHVIIDLPGVREATVLKAIARSDLVIIPSQASELDLYEALRVVSDIRAVAQETGREVPYRLLLTKVFPLRTRVTDYAYDEMERHGLPLFRTALVERSAYKEMFLVGTPPSAAEPNKGAGLEIRTLIDEVLVIGEGEGATRKAEHAA</sequence>
<evidence type="ECO:0000313" key="3">
    <source>
        <dbReference type="Proteomes" id="UP000018542"/>
    </source>
</evidence>
<keyword evidence="3" id="KW-1185">Reference proteome</keyword>
<dbReference type="KEGG" id="hni:W911_04675"/>
<dbReference type="PANTHER" id="PTHR13696">
    <property type="entry name" value="P-LOOP CONTAINING NUCLEOSIDE TRIPHOSPHATE HYDROLASE"/>
    <property type="match status" value="1"/>
</dbReference>
<dbReference type="PATRIC" id="fig|1029756.8.peg.981"/>
<dbReference type="Pfam" id="PF01656">
    <property type="entry name" value="CbiA"/>
    <property type="match status" value="1"/>
</dbReference>
<dbReference type="EMBL" id="CP006912">
    <property type="protein sequence ID" value="AHB49953.1"/>
    <property type="molecule type" value="Genomic_DNA"/>
</dbReference>
<dbReference type="CDD" id="cd02042">
    <property type="entry name" value="ParAB_family"/>
    <property type="match status" value="1"/>
</dbReference>
<reference evidence="2 3" key="1">
    <citation type="journal article" date="2014" name="Genome Announc.">
        <title>Complete Genome Sequence of Hyphomicrobium nitrativorans Strain NL23, a Denitrifying Bacterium Isolated from Biofilm of a Methanol-Fed Denitrification System Treating Seawater at the Montreal Biodome.</title>
        <authorList>
            <person name="Martineau C."/>
            <person name="Villeneuve C."/>
            <person name="Mauffrey F."/>
            <person name="Villemur R."/>
        </authorList>
    </citation>
    <scope>NUCLEOTIDE SEQUENCE [LARGE SCALE GENOMIC DNA]</scope>
    <source>
        <strain evidence="2">NL23</strain>
    </source>
</reference>
<dbReference type="SUPFAM" id="SSF52540">
    <property type="entry name" value="P-loop containing nucleoside triphosphate hydrolases"/>
    <property type="match status" value="1"/>
</dbReference>
<gene>
    <name evidence="2" type="ORF">W911_04675</name>
</gene>
<evidence type="ECO:0000313" key="2">
    <source>
        <dbReference type="EMBL" id="AHB49953.1"/>
    </source>
</evidence>
<name>V5SHD8_9HYPH</name>
<protein>
    <recommendedName>
        <fullName evidence="1">CobQ/CobB/MinD/ParA nucleotide binding domain-containing protein</fullName>
    </recommendedName>
</protein>
<dbReference type="RefSeq" id="WP_023786342.1">
    <property type="nucleotide sequence ID" value="NC_022997.1"/>
</dbReference>
<dbReference type="Gene3D" id="3.40.50.300">
    <property type="entry name" value="P-loop containing nucleotide triphosphate hydrolases"/>
    <property type="match status" value="1"/>
</dbReference>
<accession>V5SHD8</accession>
<dbReference type="InterPro" id="IPR027417">
    <property type="entry name" value="P-loop_NTPase"/>
</dbReference>
<dbReference type="OrthoDB" id="7933505at2"/>
<dbReference type="InterPro" id="IPR002586">
    <property type="entry name" value="CobQ/CobB/MinD/ParA_Nub-bd_dom"/>
</dbReference>